<organism evidence="2 4">
    <name type="scientific">Medicago truncatula</name>
    <name type="common">Barrel medic</name>
    <name type="synonym">Medicago tribuloides</name>
    <dbReference type="NCBI Taxonomy" id="3880"/>
    <lineage>
        <taxon>Eukaryota</taxon>
        <taxon>Viridiplantae</taxon>
        <taxon>Streptophyta</taxon>
        <taxon>Embryophyta</taxon>
        <taxon>Tracheophyta</taxon>
        <taxon>Spermatophyta</taxon>
        <taxon>Magnoliopsida</taxon>
        <taxon>eudicotyledons</taxon>
        <taxon>Gunneridae</taxon>
        <taxon>Pentapetalae</taxon>
        <taxon>rosids</taxon>
        <taxon>fabids</taxon>
        <taxon>Fabales</taxon>
        <taxon>Fabaceae</taxon>
        <taxon>Papilionoideae</taxon>
        <taxon>50 kb inversion clade</taxon>
        <taxon>NPAAA clade</taxon>
        <taxon>Hologalegina</taxon>
        <taxon>IRL clade</taxon>
        <taxon>Trifolieae</taxon>
        <taxon>Medicago</taxon>
    </lineage>
</organism>
<accession>A0A072UCJ3</accession>
<sequence length="174" mass="20429">MRWLGFNFMIPPNLFILWENWDGVSGVKKMRNGFRMIWHAVVWSIWHARNDRIFNNKIGEVDALVDDIKVLSWRWHLDRSNSPACMFYEWHWNPKECLLRIHLWSSGYLHCHSRYLGVAHTTKSVGCSKGHTQIGTNMFKNEGSTKEDVIFTNPYGKSKSDESQNLEVSETELV</sequence>
<keyword evidence="4" id="KW-1185">Reference proteome</keyword>
<evidence type="ECO:0000313" key="3">
    <source>
        <dbReference type="EnsemblPlants" id="KEH26778"/>
    </source>
</evidence>
<reference evidence="3" key="3">
    <citation type="submission" date="2015-04" db="UniProtKB">
        <authorList>
            <consortium name="EnsemblPlants"/>
        </authorList>
    </citation>
    <scope>IDENTIFICATION</scope>
    <source>
        <strain evidence="3">cv. Jemalong A17</strain>
    </source>
</reference>
<reference evidence="2 4" key="2">
    <citation type="journal article" date="2014" name="BMC Genomics">
        <title>An improved genome release (version Mt4.0) for the model legume Medicago truncatula.</title>
        <authorList>
            <person name="Tang H."/>
            <person name="Krishnakumar V."/>
            <person name="Bidwell S."/>
            <person name="Rosen B."/>
            <person name="Chan A."/>
            <person name="Zhou S."/>
            <person name="Gentzbittel L."/>
            <person name="Childs K.L."/>
            <person name="Yandell M."/>
            <person name="Gundlach H."/>
            <person name="Mayer K.F."/>
            <person name="Schwartz D.C."/>
            <person name="Town C.D."/>
        </authorList>
    </citation>
    <scope>GENOME REANNOTATION</scope>
    <source>
        <strain evidence="2">A17</strain>
        <strain evidence="3 4">cv. Jemalong A17</strain>
    </source>
</reference>
<gene>
    <name evidence="2" type="ordered locus">MTR_6g072515</name>
</gene>
<reference evidence="2 4" key="1">
    <citation type="journal article" date="2011" name="Nature">
        <title>The Medicago genome provides insight into the evolution of rhizobial symbioses.</title>
        <authorList>
            <person name="Young N.D."/>
            <person name="Debelle F."/>
            <person name="Oldroyd G.E."/>
            <person name="Geurts R."/>
            <person name="Cannon S.B."/>
            <person name="Udvardi M.K."/>
            <person name="Benedito V.A."/>
            <person name="Mayer K.F."/>
            <person name="Gouzy J."/>
            <person name="Schoof H."/>
            <person name="Van de Peer Y."/>
            <person name="Proost S."/>
            <person name="Cook D.R."/>
            <person name="Meyers B.C."/>
            <person name="Spannagl M."/>
            <person name="Cheung F."/>
            <person name="De Mita S."/>
            <person name="Krishnakumar V."/>
            <person name="Gundlach H."/>
            <person name="Zhou S."/>
            <person name="Mudge J."/>
            <person name="Bharti A.K."/>
            <person name="Murray J.D."/>
            <person name="Naoumkina M.A."/>
            <person name="Rosen B."/>
            <person name="Silverstein K.A."/>
            <person name="Tang H."/>
            <person name="Rombauts S."/>
            <person name="Zhao P.X."/>
            <person name="Zhou P."/>
            <person name="Barbe V."/>
            <person name="Bardou P."/>
            <person name="Bechner M."/>
            <person name="Bellec A."/>
            <person name="Berger A."/>
            <person name="Berges H."/>
            <person name="Bidwell S."/>
            <person name="Bisseling T."/>
            <person name="Choisne N."/>
            <person name="Couloux A."/>
            <person name="Denny R."/>
            <person name="Deshpande S."/>
            <person name="Dai X."/>
            <person name="Doyle J.J."/>
            <person name="Dudez A.M."/>
            <person name="Farmer A.D."/>
            <person name="Fouteau S."/>
            <person name="Franken C."/>
            <person name="Gibelin C."/>
            <person name="Gish J."/>
            <person name="Goldstein S."/>
            <person name="Gonzalez A.J."/>
            <person name="Green P.J."/>
            <person name="Hallab A."/>
            <person name="Hartog M."/>
            <person name="Hua A."/>
            <person name="Humphray S.J."/>
            <person name="Jeong D.H."/>
            <person name="Jing Y."/>
            <person name="Jocker A."/>
            <person name="Kenton S.M."/>
            <person name="Kim D.J."/>
            <person name="Klee K."/>
            <person name="Lai H."/>
            <person name="Lang C."/>
            <person name="Lin S."/>
            <person name="Macmil S.L."/>
            <person name="Magdelenat G."/>
            <person name="Matthews L."/>
            <person name="McCorrison J."/>
            <person name="Monaghan E.L."/>
            <person name="Mun J.H."/>
            <person name="Najar F.Z."/>
            <person name="Nicholson C."/>
            <person name="Noirot C."/>
            <person name="O'Bleness M."/>
            <person name="Paule C.R."/>
            <person name="Poulain J."/>
            <person name="Prion F."/>
            <person name="Qin B."/>
            <person name="Qu C."/>
            <person name="Retzel E.F."/>
            <person name="Riddle C."/>
            <person name="Sallet E."/>
            <person name="Samain S."/>
            <person name="Samson N."/>
            <person name="Sanders I."/>
            <person name="Saurat O."/>
            <person name="Scarpelli C."/>
            <person name="Schiex T."/>
            <person name="Segurens B."/>
            <person name="Severin A.J."/>
            <person name="Sherrier D.J."/>
            <person name="Shi R."/>
            <person name="Sims S."/>
            <person name="Singer S.R."/>
            <person name="Sinharoy S."/>
            <person name="Sterck L."/>
            <person name="Viollet A."/>
            <person name="Wang B.B."/>
            <person name="Wang K."/>
            <person name="Wang M."/>
            <person name="Wang X."/>
            <person name="Warfsmann J."/>
            <person name="Weissenbach J."/>
            <person name="White D.D."/>
            <person name="White J.D."/>
            <person name="Wiley G.B."/>
            <person name="Wincker P."/>
            <person name="Xing Y."/>
            <person name="Yang L."/>
            <person name="Yao Z."/>
            <person name="Ying F."/>
            <person name="Zhai J."/>
            <person name="Zhou L."/>
            <person name="Zuber A."/>
            <person name="Denarie J."/>
            <person name="Dixon R.A."/>
            <person name="May G.D."/>
            <person name="Schwartz D.C."/>
            <person name="Rogers J."/>
            <person name="Quetier F."/>
            <person name="Town C.D."/>
            <person name="Roe B.A."/>
        </authorList>
    </citation>
    <scope>NUCLEOTIDE SEQUENCE [LARGE SCALE GENOMIC DNA]</scope>
    <source>
        <strain evidence="2">A17</strain>
        <strain evidence="3 4">cv. Jemalong A17</strain>
    </source>
</reference>
<name>A0A072UCJ3_MEDTR</name>
<dbReference type="HOGENOM" id="CLU_1542371_0_0_1"/>
<dbReference type="EMBL" id="CM001222">
    <property type="protein sequence ID" value="KEH26778.1"/>
    <property type="molecule type" value="Genomic_DNA"/>
</dbReference>
<evidence type="ECO:0000313" key="4">
    <source>
        <dbReference type="Proteomes" id="UP000002051"/>
    </source>
</evidence>
<evidence type="ECO:0000313" key="2">
    <source>
        <dbReference type="EMBL" id="KEH26778.1"/>
    </source>
</evidence>
<proteinExistence type="predicted"/>
<evidence type="ECO:0000256" key="1">
    <source>
        <dbReference type="SAM" id="MobiDB-lite"/>
    </source>
</evidence>
<dbReference type="AlphaFoldDB" id="A0A072UCJ3"/>
<dbReference type="EnsemblPlants" id="KEH26778">
    <property type="protein sequence ID" value="KEH26778"/>
    <property type="gene ID" value="MTR_6g072515"/>
</dbReference>
<protein>
    <submittedName>
        <fullName evidence="2 3">Uncharacterized protein</fullName>
    </submittedName>
</protein>
<feature type="region of interest" description="Disordered" evidence="1">
    <location>
        <begin position="154"/>
        <end position="174"/>
    </location>
</feature>
<dbReference type="Proteomes" id="UP000002051">
    <property type="component" value="Chromosome 6"/>
</dbReference>